<evidence type="ECO:0000259" key="1">
    <source>
        <dbReference type="Pfam" id="PF14534"/>
    </source>
</evidence>
<dbReference type="Pfam" id="PF14534">
    <property type="entry name" value="DUF4440"/>
    <property type="match status" value="1"/>
</dbReference>
<evidence type="ECO:0000313" key="3">
    <source>
        <dbReference type="Proteomes" id="UP000306888"/>
    </source>
</evidence>
<gene>
    <name evidence="2" type="ORF">E5347_13995</name>
</gene>
<reference evidence="2 3" key="1">
    <citation type="submission" date="2019-04" db="EMBL/GenBank/DDBJ databases">
        <title>Microbes associate with the intestines of laboratory mice.</title>
        <authorList>
            <person name="Navarre W."/>
            <person name="Wong E."/>
            <person name="Huang K."/>
            <person name="Tropini C."/>
            <person name="Ng K."/>
            <person name="Yu B."/>
        </authorList>
    </citation>
    <scope>NUCLEOTIDE SEQUENCE [LARGE SCALE GENOMIC DNA]</scope>
    <source>
        <strain evidence="2 3">NM50_B9-20</strain>
    </source>
</reference>
<comment type="caution">
    <text evidence="2">The sequence shown here is derived from an EMBL/GenBank/DDBJ whole genome shotgun (WGS) entry which is preliminary data.</text>
</comment>
<dbReference type="Gene3D" id="3.10.450.50">
    <property type="match status" value="1"/>
</dbReference>
<sequence>MEETILNLEKQLLDPIVRKSADKLKELLSDEFVEFCSSGEIYKYNPNDTFFEENVSFNIMNFTCAELTEGYALATYKVDKIYKEDNTTKSSIRSSIWKLIDDKWKMIFHQGTLIK</sequence>
<dbReference type="OrthoDB" id="121974at2"/>
<keyword evidence="3" id="KW-1185">Reference proteome</keyword>
<dbReference type="AlphaFoldDB" id="A0A4S2DJ72"/>
<organism evidence="2 3">
    <name type="scientific">Clostridium sartagoforme</name>
    <dbReference type="NCBI Taxonomy" id="84031"/>
    <lineage>
        <taxon>Bacteria</taxon>
        <taxon>Bacillati</taxon>
        <taxon>Bacillota</taxon>
        <taxon>Clostridia</taxon>
        <taxon>Eubacteriales</taxon>
        <taxon>Clostridiaceae</taxon>
        <taxon>Clostridium</taxon>
    </lineage>
</organism>
<accession>A0A4S2DJ72</accession>
<name>A0A4S2DJ72_9CLOT</name>
<feature type="domain" description="DUF4440" evidence="1">
    <location>
        <begin position="5"/>
        <end position="106"/>
    </location>
</feature>
<protein>
    <submittedName>
        <fullName evidence="2">DUF4440 domain-containing protein</fullName>
    </submittedName>
</protein>
<dbReference type="InterPro" id="IPR032710">
    <property type="entry name" value="NTF2-like_dom_sf"/>
</dbReference>
<dbReference type="SUPFAM" id="SSF54427">
    <property type="entry name" value="NTF2-like"/>
    <property type="match status" value="1"/>
</dbReference>
<dbReference type="RefSeq" id="WP_136007852.1">
    <property type="nucleotide sequence ID" value="NZ_SRYR01000010.1"/>
</dbReference>
<proteinExistence type="predicted"/>
<evidence type="ECO:0000313" key="2">
    <source>
        <dbReference type="EMBL" id="TGY40963.1"/>
    </source>
</evidence>
<dbReference type="Proteomes" id="UP000306888">
    <property type="component" value="Unassembled WGS sequence"/>
</dbReference>
<dbReference type="EMBL" id="SRYR01000010">
    <property type="protein sequence ID" value="TGY40963.1"/>
    <property type="molecule type" value="Genomic_DNA"/>
</dbReference>
<dbReference type="InterPro" id="IPR027843">
    <property type="entry name" value="DUF4440"/>
</dbReference>